<dbReference type="Pfam" id="PF00106">
    <property type="entry name" value="adh_short"/>
    <property type="match status" value="1"/>
</dbReference>
<dbReference type="EMBL" id="CAFAAI010000012">
    <property type="protein sequence ID" value="CAB4787598.1"/>
    <property type="molecule type" value="Genomic_DNA"/>
</dbReference>
<evidence type="ECO:0000313" key="3">
    <source>
        <dbReference type="EMBL" id="CAB4787598.1"/>
    </source>
</evidence>
<evidence type="ECO:0000256" key="2">
    <source>
        <dbReference type="ARBA" id="ARBA00023002"/>
    </source>
</evidence>
<dbReference type="GO" id="GO:0016020">
    <property type="term" value="C:membrane"/>
    <property type="evidence" value="ECO:0007669"/>
    <property type="project" value="TreeGrafter"/>
</dbReference>
<dbReference type="Gene3D" id="3.40.50.720">
    <property type="entry name" value="NAD(P)-binding Rossmann-like Domain"/>
    <property type="match status" value="1"/>
</dbReference>
<dbReference type="SUPFAM" id="SSF51735">
    <property type="entry name" value="NAD(P)-binding Rossmann-fold domains"/>
    <property type="match status" value="1"/>
</dbReference>
<accession>A0A6J6WXN4</accession>
<organism evidence="3">
    <name type="scientific">freshwater metagenome</name>
    <dbReference type="NCBI Taxonomy" id="449393"/>
    <lineage>
        <taxon>unclassified sequences</taxon>
        <taxon>metagenomes</taxon>
        <taxon>ecological metagenomes</taxon>
    </lineage>
</organism>
<dbReference type="PANTHER" id="PTHR44196:SF1">
    <property type="entry name" value="DEHYDROGENASE_REDUCTASE SDR FAMILY MEMBER 7B"/>
    <property type="match status" value="1"/>
</dbReference>
<protein>
    <submittedName>
        <fullName evidence="3">Unannotated protein</fullName>
    </submittedName>
</protein>
<dbReference type="PANTHER" id="PTHR44196">
    <property type="entry name" value="DEHYDROGENASE/REDUCTASE SDR FAMILY MEMBER 7B"/>
    <property type="match status" value="1"/>
</dbReference>
<sequence>MSTHQRLAGRRILVIGASSGLGEALALACAQAGATVAVSARRADRLDDLVQRMGSGFAFAGDATLADDAQRVATQAAQAMGGIDVMVYMAGYGVLQELKDTDVDTWVDVFKLNVIGANLAAAASLDHVGRNGLIAFVSSRTVFDSNAHFATYSATKAALNQCIRTWKVEHPDRRFLRIMMGNAQPTEFVNQMGLERLGAALKIWGTQALPGGFMEPSDVGVSLASSFATMLDHPEIDVSEIQLDARQV</sequence>
<dbReference type="PRINTS" id="PR00081">
    <property type="entry name" value="GDHRDH"/>
</dbReference>
<dbReference type="CDD" id="cd05233">
    <property type="entry name" value="SDR_c"/>
    <property type="match status" value="1"/>
</dbReference>
<dbReference type="InterPro" id="IPR036291">
    <property type="entry name" value="NAD(P)-bd_dom_sf"/>
</dbReference>
<evidence type="ECO:0000256" key="1">
    <source>
        <dbReference type="ARBA" id="ARBA00006484"/>
    </source>
</evidence>
<dbReference type="InterPro" id="IPR002347">
    <property type="entry name" value="SDR_fam"/>
</dbReference>
<gene>
    <name evidence="3" type="ORF">UFOPK2992_00165</name>
</gene>
<proteinExistence type="inferred from homology"/>
<reference evidence="3" key="1">
    <citation type="submission" date="2020-05" db="EMBL/GenBank/DDBJ databases">
        <authorList>
            <person name="Chiriac C."/>
            <person name="Salcher M."/>
            <person name="Ghai R."/>
            <person name="Kavagutti S V."/>
        </authorList>
    </citation>
    <scope>NUCLEOTIDE SEQUENCE</scope>
</reference>
<dbReference type="AlphaFoldDB" id="A0A6J6WXN4"/>
<name>A0A6J6WXN4_9ZZZZ</name>
<comment type="similarity">
    <text evidence="1">Belongs to the short-chain dehydrogenases/reductases (SDR) family.</text>
</comment>
<dbReference type="GO" id="GO:0016491">
    <property type="term" value="F:oxidoreductase activity"/>
    <property type="evidence" value="ECO:0007669"/>
    <property type="project" value="UniProtKB-KW"/>
</dbReference>
<keyword evidence="2" id="KW-0560">Oxidoreductase</keyword>